<gene>
    <name evidence="3" type="ORF">SAMN04490208_2210</name>
</gene>
<evidence type="ECO:0000256" key="2">
    <source>
        <dbReference type="SAM" id="MobiDB-lite"/>
    </source>
</evidence>
<dbReference type="Proteomes" id="UP000181903">
    <property type="component" value="Chromosome I"/>
</dbReference>
<evidence type="ECO:0000313" key="3">
    <source>
        <dbReference type="EMBL" id="SDO00424.1"/>
    </source>
</evidence>
<keyword evidence="1" id="KW-0175">Coiled coil</keyword>
<feature type="compositionally biased region" description="Basic and acidic residues" evidence="2">
    <location>
        <begin position="15"/>
        <end position="25"/>
    </location>
</feature>
<feature type="coiled-coil region" evidence="1">
    <location>
        <begin position="104"/>
        <end position="131"/>
    </location>
</feature>
<reference evidence="3 4" key="1">
    <citation type="submission" date="2016-10" db="EMBL/GenBank/DDBJ databases">
        <authorList>
            <person name="Varghese N."/>
            <person name="Submissions S."/>
        </authorList>
    </citation>
    <scope>NUCLEOTIDE SEQUENCE [LARGE SCALE GENOMIC DNA]</scope>
    <source>
        <strain evidence="3 4">BS2776</strain>
    </source>
</reference>
<keyword evidence="4" id="KW-1185">Reference proteome</keyword>
<proteinExistence type="predicted"/>
<evidence type="ECO:0000256" key="1">
    <source>
        <dbReference type="SAM" id="Coils"/>
    </source>
</evidence>
<dbReference type="EMBL" id="LT629706">
    <property type="protein sequence ID" value="SDO00424.1"/>
    <property type="molecule type" value="Genomic_DNA"/>
</dbReference>
<organism evidence="3 4">
    <name type="scientific">Pseudomonas poae</name>
    <dbReference type="NCBI Taxonomy" id="200451"/>
    <lineage>
        <taxon>Bacteria</taxon>
        <taxon>Pseudomonadati</taxon>
        <taxon>Pseudomonadota</taxon>
        <taxon>Gammaproteobacteria</taxon>
        <taxon>Pseudomonadales</taxon>
        <taxon>Pseudomonadaceae</taxon>
        <taxon>Pseudomonas</taxon>
    </lineage>
</organism>
<name>A0ABY0RFW2_9PSED</name>
<feature type="region of interest" description="Disordered" evidence="2">
    <location>
        <begin position="1"/>
        <end position="35"/>
    </location>
</feature>
<protein>
    <submittedName>
        <fullName evidence="3">Uncharacterized protein</fullName>
    </submittedName>
</protein>
<evidence type="ECO:0000313" key="4">
    <source>
        <dbReference type="Proteomes" id="UP000181903"/>
    </source>
</evidence>
<accession>A0ABY0RFW2</accession>
<sequence>MSSRPFMRINSEGSMRTDFDHEQSRAHGRKQNRGKKLEDKLRTLLADWCREITGSGRKWVYTQAAFAKYAGVSRETIRSKQLHLDGLIAELDSSRRLSNGSVGLKQAVASISNLKNENADLKAQIYSLQIQHVRMFEKLYKKARNLSVLVEGDLPFASIGHCPLCGCTNRMLPLTEN</sequence>